<dbReference type="AlphaFoldDB" id="A0A3N6P7C9"/>
<proteinExistence type="predicted"/>
<dbReference type="SUPFAM" id="SSF47598">
    <property type="entry name" value="Ribbon-helix-helix"/>
    <property type="match status" value="1"/>
</dbReference>
<accession>A0A3N6P7C9</accession>
<dbReference type="Gene3D" id="1.10.1220.10">
    <property type="entry name" value="Met repressor-like"/>
    <property type="match status" value="1"/>
</dbReference>
<name>A0A3N6P7C9_9CYAN</name>
<gene>
    <name evidence="1" type="ORF">D5R40_11865</name>
</gene>
<dbReference type="EMBL" id="RCBY01000054">
    <property type="protein sequence ID" value="RQH44250.1"/>
    <property type="molecule type" value="Genomic_DNA"/>
</dbReference>
<dbReference type="RefSeq" id="WP_124144963.1">
    <property type="nucleotide sequence ID" value="NZ_CAWOKI010000060.1"/>
</dbReference>
<dbReference type="InterPro" id="IPR013321">
    <property type="entry name" value="Arc_rbn_hlx_hlx"/>
</dbReference>
<dbReference type="Proteomes" id="UP000269154">
    <property type="component" value="Unassembled WGS sequence"/>
</dbReference>
<dbReference type="InterPro" id="IPR010985">
    <property type="entry name" value="Ribbon_hlx_hlx"/>
</dbReference>
<protein>
    <recommendedName>
        <fullName evidence="3">Ribbon-helix-helix protein, CopG family</fullName>
    </recommendedName>
</protein>
<keyword evidence="2" id="KW-1185">Reference proteome</keyword>
<organism evidence="1 2">
    <name type="scientific">Okeania hirsuta</name>
    <dbReference type="NCBI Taxonomy" id="1458930"/>
    <lineage>
        <taxon>Bacteria</taxon>
        <taxon>Bacillati</taxon>
        <taxon>Cyanobacteriota</taxon>
        <taxon>Cyanophyceae</taxon>
        <taxon>Oscillatoriophycideae</taxon>
        <taxon>Oscillatoriales</taxon>
        <taxon>Microcoleaceae</taxon>
        <taxon>Okeania</taxon>
    </lineage>
</organism>
<dbReference type="OrthoDB" id="574486at2"/>
<sequence>MATVKTAISLQEYLFEQAEALAAEMKISRSRLIAIALEEFIRRHQNRLLLEKINAAYEDVSDTEVSTSISSISGHHRSIIEDEC</sequence>
<reference evidence="1 2" key="1">
    <citation type="journal article" date="2018" name="ACS Chem. Biol.">
        <title>Ketoreductase domain dysfunction expands chemodiversity: malyngamide biosynthesis in the cyanobacterium Okeania hirsuta.</title>
        <authorList>
            <person name="Moss N.A."/>
            <person name="Leao T."/>
            <person name="Rankin M."/>
            <person name="McCullough T.M."/>
            <person name="Qu P."/>
            <person name="Korobeynikov A."/>
            <person name="Smith J.L."/>
            <person name="Gerwick L."/>
            <person name="Gerwick W.H."/>
        </authorList>
    </citation>
    <scope>NUCLEOTIDE SEQUENCE [LARGE SCALE GENOMIC DNA]</scope>
    <source>
        <strain evidence="1 2">PAB10Feb10-1</strain>
    </source>
</reference>
<dbReference type="GO" id="GO:0006355">
    <property type="term" value="P:regulation of DNA-templated transcription"/>
    <property type="evidence" value="ECO:0007669"/>
    <property type="project" value="InterPro"/>
</dbReference>
<evidence type="ECO:0000313" key="1">
    <source>
        <dbReference type="EMBL" id="RQH44250.1"/>
    </source>
</evidence>
<comment type="caution">
    <text evidence="1">The sequence shown here is derived from an EMBL/GenBank/DDBJ whole genome shotgun (WGS) entry which is preliminary data.</text>
</comment>
<evidence type="ECO:0008006" key="3">
    <source>
        <dbReference type="Google" id="ProtNLM"/>
    </source>
</evidence>
<evidence type="ECO:0000313" key="2">
    <source>
        <dbReference type="Proteomes" id="UP000269154"/>
    </source>
</evidence>